<dbReference type="Pfam" id="PF00931">
    <property type="entry name" value="NB-ARC"/>
    <property type="match status" value="1"/>
</dbReference>
<dbReference type="InterPro" id="IPR011990">
    <property type="entry name" value="TPR-like_helical_dom_sf"/>
</dbReference>
<evidence type="ECO:0000256" key="1">
    <source>
        <dbReference type="SAM" id="MobiDB-lite"/>
    </source>
</evidence>
<evidence type="ECO:0000313" key="3">
    <source>
        <dbReference type="EMBL" id="KAK3353833.1"/>
    </source>
</evidence>
<reference evidence="3" key="1">
    <citation type="journal article" date="2023" name="Mol. Phylogenet. Evol.">
        <title>Genome-scale phylogeny and comparative genomics of the fungal order Sordariales.</title>
        <authorList>
            <person name="Hensen N."/>
            <person name="Bonometti L."/>
            <person name="Westerberg I."/>
            <person name="Brannstrom I.O."/>
            <person name="Guillou S."/>
            <person name="Cros-Aarteil S."/>
            <person name="Calhoun S."/>
            <person name="Haridas S."/>
            <person name="Kuo A."/>
            <person name="Mondo S."/>
            <person name="Pangilinan J."/>
            <person name="Riley R."/>
            <person name="LaButti K."/>
            <person name="Andreopoulos B."/>
            <person name="Lipzen A."/>
            <person name="Chen C."/>
            <person name="Yan M."/>
            <person name="Daum C."/>
            <person name="Ng V."/>
            <person name="Clum A."/>
            <person name="Steindorff A."/>
            <person name="Ohm R.A."/>
            <person name="Martin F."/>
            <person name="Silar P."/>
            <person name="Natvig D.O."/>
            <person name="Lalanne C."/>
            <person name="Gautier V."/>
            <person name="Ament-Velasquez S.L."/>
            <person name="Kruys A."/>
            <person name="Hutchinson M.I."/>
            <person name="Powell A.J."/>
            <person name="Barry K."/>
            <person name="Miller A.N."/>
            <person name="Grigoriev I.V."/>
            <person name="Debuchy R."/>
            <person name="Gladieux P."/>
            <person name="Hiltunen Thoren M."/>
            <person name="Johannesson H."/>
        </authorList>
    </citation>
    <scope>NUCLEOTIDE SEQUENCE</scope>
    <source>
        <strain evidence="3">CBS 955.72</strain>
    </source>
</reference>
<name>A0AAJ0HJG0_9PEZI</name>
<evidence type="ECO:0000259" key="2">
    <source>
        <dbReference type="Pfam" id="PF00931"/>
    </source>
</evidence>
<dbReference type="Gene3D" id="1.25.40.10">
    <property type="entry name" value="Tetratricopeptide repeat domain"/>
    <property type="match status" value="2"/>
</dbReference>
<reference evidence="3" key="2">
    <citation type="submission" date="2023-06" db="EMBL/GenBank/DDBJ databases">
        <authorList>
            <consortium name="Lawrence Berkeley National Laboratory"/>
            <person name="Haridas S."/>
            <person name="Hensen N."/>
            <person name="Bonometti L."/>
            <person name="Westerberg I."/>
            <person name="Brannstrom I.O."/>
            <person name="Guillou S."/>
            <person name="Cros-Aarteil S."/>
            <person name="Calhoun S."/>
            <person name="Kuo A."/>
            <person name="Mondo S."/>
            <person name="Pangilinan J."/>
            <person name="Riley R."/>
            <person name="Labutti K."/>
            <person name="Andreopoulos B."/>
            <person name="Lipzen A."/>
            <person name="Chen C."/>
            <person name="Yanf M."/>
            <person name="Daum C."/>
            <person name="Ng V."/>
            <person name="Clum A."/>
            <person name="Steindorff A."/>
            <person name="Ohm R."/>
            <person name="Martin F."/>
            <person name="Silar P."/>
            <person name="Natvig D."/>
            <person name="Lalanne C."/>
            <person name="Gautier V."/>
            <person name="Ament-Velasquez S.L."/>
            <person name="Kruys A."/>
            <person name="Hutchinson M.I."/>
            <person name="Powell A.J."/>
            <person name="Barry K."/>
            <person name="Miller A.N."/>
            <person name="Grigoriev I.V."/>
            <person name="Debuchy R."/>
            <person name="Gladieux P."/>
            <person name="Thoren M.H."/>
            <person name="Johannesson H."/>
        </authorList>
    </citation>
    <scope>NUCLEOTIDE SEQUENCE</scope>
    <source>
        <strain evidence="3">CBS 955.72</strain>
    </source>
</reference>
<dbReference type="InterPro" id="IPR029058">
    <property type="entry name" value="AB_hydrolase_fold"/>
</dbReference>
<protein>
    <recommendedName>
        <fullName evidence="2">NB-ARC domain-containing protein</fullName>
    </recommendedName>
</protein>
<dbReference type="AlphaFoldDB" id="A0AAJ0HJG0"/>
<dbReference type="PANTHER" id="PTHR46082">
    <property type="entry name" value="ATP/GTP-BINDING PROTEIN-RELATED"/>
    <property type="match status" value="1"/>
</dbReference>
<organism evidence="3 4">
    <name type="scientific">Lasiosphaeria hispida</name>
    <dbReference type="NCBI Taxonomy" id="260671"/>
    <lineage>
        <taxon>Eukaryota</taxon>
        <taxon>Fungi</taxon>
        <taxon>Dikarya</taxon>
        <taxon>Ascomycota</taxon>
        <taxon>Pezizomycotina</taxon>
        <taxon>Sordariomycetes</taxon>
        <taxon>Sordariomycetidae</taxon>
        <taxon>Sordariales</taxon>
        <taxon>Lasiosphaeriaceae</taxon>
        <taxon>Lasiosphaeria</taxon>
    </lineage>
</organism>
<dbReference type="SUPFAM" id="SSF53474">
    <property type="entry name" value="alpha/beta-Hydrolases"/>
    <property type="match status" value="1"/>
</dbReference>
<dbReference type="PANTHER" id="PTHR46082:SF6">
    <property type="entry name" value="AAA+ ATPASE DOMAIN-CONTAINING PROTEIN-RELATED"/>
    <property type="match status" value="1"/>
</dbReference>
<evidence type="ECO:0000313" key="4">
    <source>
        <dbReference type="Proteomes" id="UP001275084"/>
    </source>
</evidence>
<sequence length="1205" mass="135339">MYTLDTREAITLAVAAILTFAISQWLPIRRPRSATEPPHQDQQPPQGSRPSPKYGRTFRMRGVPLDWDADRVRSFLEEHYSSADPIIKSLAPEIRGRSGTGTVVFLDVASLPDALQTGPSWRIPLPGRETDRPARNEYLTLDDDFHGITTLFAPPPDDHRVDVVALSGLGGHAFGSFKEQDGTHMWLRDSLPDDITLEDAGRPMARVMTYGYESAVARSKNMQNLEDLATSFHNSLLALVGAPAVKPIILVAHSLGGLIVKQTMITLSKSKNEDDLRLVQAIYGIVFFGVPHDGMDTSSLIPVVGDGPNRFLIESISRINSQILSIQQREFHKALGEEGGTEVVCFYETLESLTAQEKGGKWAMTGPAAILVTKSSATHCRPWEDGAEHICAVARTHSGMVKFNPQDHEYDKARERLRGLARRALTKHHQTRAAGAKFLVPYNRNPDFIGRAETLGDLKQYLSFGQHQAMLGSRVGLYGLGGIGKTQVALAYVYWLQDEFPEVSVFWVHASTAERFREAYAFIAQECRVPGHDGPKTDVLSLVKTWLQSTDRGRWLMIIDNADDAQLFSQPGNLAQWIPECAHGSVLVTTRNKAAGSRLTRGKCLIEVGKMGKGESRQLLEEKLEADDLDPDDMSRLASRLEHLPLALVQATAFITEMSMAIGEYLQLLEKSDQHLVDLLSEEFETVGRDFEAARAVAETWILSFEQIQRQDTFAGELLSLMSLFDRQAIPRIFLSDYGERQQAQEPKGEMQLAKALGVLKAFSFLTEDKGRGFDMHRLVQLVTRKWLGRKKTMGLFAEQALLVVSHNYPYGKHETRAICSALLPHAYAVLKLEGTGSRDERLARASLLHYAAGFLYYQGQWKEAEGFLVQAEGARKELLGEEHPSTLTSMANLASTYQNQGRWKEAKELQAKELDICKRVLGEEHPSTLTSMANLASTYRNQGRWKEAEELEVQVMEMRKRVSGEEHPDTLSSMANLASTYRNQGRWKEAKELQAKELDICSRVSGEEHPDTLTSMANLASTYQSQGQWKEAEELEVQVMEMRKRVSGEEHPDTLSSMANLASTYRNQGRWKEAKELEVQVMEMRKRVSGEEHPDTLTSMANLASTYWNQGRWKEAEELEVQVMEMRKRVLGEEHPSTLTSMADLAFTWKSQGRLDKALDLMRRCVELQRQILGPDHPRTVSNRSTLRRWEAANGRLHDETADI</sequence>
<comment type="caution">
    <text evidence="3">The sequence shown here is derived from an EMBL/GenBank/DDBJ whole genome shotgun (WGS) entry which is preliminary data.</text>
</comment>
<dbReference type="NCBIfam" id="NF040586">
    <property type="entry name" value="FxSxx_TPR"/>
    <property type="match status" value="1"/>
</dbReference>
<dbReference type="Proteomes" id="UP001275084">
    <property type="component" value="Unassembled WGS sequence"/>
</dbReference>
<dbReference type="Pfam" id="PF13424">
    <property type="entry name" value="TPR_12"/>
    <property type="match status" value="3"/>
</dbReference>
<dbReference type="Gene3D" id="3.40.50.1820">
    <property type="entry name" value="alpha/beta hydrolase"/>
    <property type="match status" value="1"/>
</dbReference>
<dbReference type="InterPro" id="IPR053137">
    <property type="entry name" value="NLR-like"/>
</dbReference>
<dbReference type="Gene3D" id="3.40.50.300">
    <property type="entry name" value="P-loop containing nucleotide triphosphate hydrolases"/>
    <property type="match status" value="1"/>
</dbReference>
<dbReference type="EMBL" id="JAUIQD010000004">
    <property type="protein sequence ID" value="KAK3353833.1"/>
    <property type="molecule type" value="Genomic_DNA"/>
</dbReference>
<accession>A0AAJ0HJG0</accession>
<dbReference type="Pfam" id="PF13374">
    <property type="entry name" value="TPR_10"/>
    <property type="match status" value="2"/>
</dbReference>
<feature type="compositionally biased region" description="Polar residues" evidence="1">
    <location>
        <begin position="40"/>
        <end position="49"/>
    </location>
</feature>
<dbReference type="GO" id="GO:0043531">
    <property type="term" value="F:ADP binding"/>
    <property type="evidence" value="ECO:0007669"/>
    <property type="project" value="InterPro"/>
</dbReference>
<dbReference type="SUPFAM" id="SSF52540">
    <property type="entry name" value="P-loop containing nucleoside triphosphate hydrolases"/>
    <property type="match status" value="1"/>
</dbReference>
<feature type="domain" description="NB-ARC" evidence="2">
    <location>
        <begin position="474"/>
        <end position="624"/>
    </location>
</feature>
<dbReference type="InterPro" id="IPR002182">
    <property type="entry name" value="NB-ARC"/>
</dbReference>
<keyword evidence="4" id="KW-1185">Reference proteome</keyword>
<gene>
    <name evidence="3" type="ORF">B0T25DRAFT_221583</name>
</gene>
<dbReference type="SUPFAM" id="SSF48452">
    <property type="entry name" value="TPR-like"/>
    <property type="match status" value="1"/>
</dbReference>
<proteinExistence type="predicted"/>
<dbReference type="PRINTS" id="PR00381">
    <property type="entry name" value="KINESINLIGHT"/>
</dbReference>
<dbReference type="InterPro" id="IPR027417">
    <property type="entry name" value="P-loop_NTPase"/>
</dbReference>
<feature type="region of interest" description="Disordered" evidence="1">
    <location>
        <begin position="31"/>
        <end position="57"/>
    </location>
</feature>